<dbReference type="PATRIC" id="fig|1185652.3.peg.4995"/>
<evidence type="ECO:0000313" key="1">
    <source>
        <dbReference type="EMBL" id="AFL53352.1"/>
    </source>
</evidence>
<organism evidence="1 2">
    <name type="scientific">Sinorhizobium fredii (strain USDA 257)</name>
    <dbReference type="NCBI Taxonomy" id="1185652"/>
    <lineage>
        <taxon>Bacteria</taxon>
        <taxon>Pseudomonadati</taxon>
        <taxon>Pseudomonadota</taxon>
        <taxon>Alphaproteobacteria</taxon>
        <taxon>Hyphomicrobiales</taxon>
        <taxon>Rhizobiaceae</taxon>
        <taxon>Sinorhizobium/Ensifer group</taxon>
        <taxon>Sinorhizobium</taxon>
    </lineage>
</organism>
<gene>
    <name evidence="1" type="ORF">USDA257_c48170</name>
</gene>
<protein>
    <submittedName>
        <fullName evidence="1">Uncharacterized protein</fullName>
    </submittedName>
</protein>
<proteinExistence type="predicted"/>
<evidence type="ECO:0000313" key="2">
    <source>
        <dbReference type="Proteomes" id="UP000006180"/>
    </source>
</evidence>
<name>I3XBU6_SINF2</name>
<dbReference type="EMBL" id="CP003563">
    <property type="protein sequence ID" value="AFL53352.1"/>
    <property type="molecule type" value="Genomic_DNA"/>
</dbReference>
<dbReference type="KEGG" id="sfd:USDA257_c48170"/>
<sequence>MTEAAKELEIQFILVNSRFAFRTASDKKAVAERAEIIWQQHVDAYRKWLGSESKQ</sequence>
<reference evidence="1 2" key="1">
    <citation type="journal article" date="2012" name="J. Bacteriol.">
        <title>Complete genome sequence of the broad-host-range strain Sinorhizobium fredii USDA257.</title>
        <authorList>
            <person name="Schuldes J."/>
            <person name="Rodriguez Orbegoso M."/>
            <person name="Schmeisser C."/>
            <person name="Krishnan H.B."/>
            <person name="Daniel R."/>
            <person name="Streit W.R."/>
        </authorList>
    </citation>
    <scope>NUCLEOTIDE SEQUENCE [LARGE SCALE GENOMIC DNA]</scope>
    <source>
        <strain evidence="1 2">USDA 257</strain>
    </source>
</reference>
<dbReference type="HOGENOM" id="CLU_3029995_0_0_5"/>
<accession>I3XBU6</accession>
<dbReference type="AlphaFoldDB" id="I3XBU6"/>
<dbReference type="Proteomes" id="UP000006180">
    <property type="component" value="Chromosome"/>
</dbReference>